<dbReference type="KEGG" id="pfuw:KF707C_32480"/>
<accession>A0AAD1FFX9</accession>
<sequence length="67" mass="7657">MDRRFHKIGGHGITLSDGACFRVARHLVHRRSCPNSSSDTAQFRHRAKRPLPLDSRHPSRSLSDEHT</sequence>
<dbReference type="EMBL" id="AP014862">
    <property type="protein sequence ID" value="BAU74936.1"/>
    <property type="molecule type" value="Genomic_DNA"/>
</dbReference>
<dbReference type="Proteomes" id="UP000218554">
    <property type="component" value="Chromosome"/>
</dbReference>
<evidence type="ECO:0000256" key="1">
    <source>
        <dbReference type="SAM" id="MobiDB-lite"/>
    </source>
</evidence>
<reference evidence="3" key="1">
    <citation type="submission" date="2015-05" db="EMBL/GenBank/DDBJ databases">
        <title>Draft genome sequencing of a biphenyl-degrading bacterium, Pseudomonas balearica KF707 (=NBRC110670).</title>
        <authorList>
            <person name="Kimura N."/>
            <person name="Hirose J."/>
            <person name="Watanabe T."/>
            <person name="Suenaga H."/>
            <person name="Fujihara H."/>
            <person name="Noguchi M."/>
            <person name="Hashimoto M."/>
            <person name="Shimodaira J."/>
            <person name="Tsuchikane K."/>
            <person name="Hosoyama A."/>
            <person name="Yamazoe A."/>
            <person name="Fujita N."/>
            <person name="Furukawa K."/>
        </authorList>
    </citation>
    <scope>NUCLEOTIDE SEQUENCE [LARGE SCALE GENOMIC DNA]</scope>
    <source>
        <strain evidence="3">DSM 10086 / NBRC 110670 / KF707</strain>
    </source>
</reference>
<feature type="compositionally biased region" description="Basic and acidic residues" evidence="1">
    <location>
        <begin position="54"/>
        <end position="67"/>
    </location>
</feature>
<name>A0AAD1FFX9_METFU</name>
<organism evidence="2 3">
    <name type="scientific">Metapseudomonas furukawaii</name>
    <name type="common">Pseudomonas furukawaii</name>
    <dbReference type="NCBI Taxonomy" id="1149133"/>
    <lineage>
        <taxon>Bacteria</taxon>
        <taxon>Pseudomonadati</taxon>
        <taxon>Pseudomonadota</taxon>
        <taxon>Gammaproteobacteria</taxon>
        <taxon>Pseudomonadales</taxon>
        <taxon>Pseudomonadaceae</taxon>
        <taxon>Metapseudomonas</taxon>
    </lineage>
</organism>
<feature type="region of interest" description="Disordered" evidence="1">
    <location>
        <begin position="31"/>
        <end position="67"/>
    </location>
</feature>
<proteinExistence type="predicted"/>
<protein>
    <submittedName>
        <fullName evidence="2">Uncharacterized protein</fullName>
    </submittedName>
</protein>
<dbReference type="AlphaFoldDB" id="A0AAD1FFX9"/>
<evidence type="ECO:0000313" key="3">
    <source>
        <dbReference type="Proteomes" id="UP000218554"/>
    </source>
</evidence>
<evidence type="ECO:0000313" key="2">
    <source>
        <dbReference type="EMBL" id="BAU74936.1"/>
    </source>
</evidence>
<keyword evidence="3" id="KW-1185">Reference proteome</keyword>
<reference evidence="2 3" key="2">
    <citation type="journal article" date="2017" name="Int. J. Syst. Evol. Microbiol.">
        <title>Pseudomonas furukawaii sp. nov., a polychlorinated biphenyl-degrading bacterium isolated from biphenyl-contaminated soil in Japan.</title>
        <authorList>
            <person name="Kimura N."/>
            <person name="Watanabe T."/>
            <person name="Suenaga H."/>
            <person name="Fujihara H."/>
            <person name="Futagami T."/>
            <person name="Goto M."/>
            <person name="Hanada S."/>
            <person name="Hirose J."/>
        </authorList>
    </citation>
    <scope>NUCLEOTIDE SEQUENCE [LARGE SCALE GENOMIC DNA]</scope>
    <source>
        <strain evidence="3">DSM 10086 / NBRC 110670 / KF707</strain>
    </source>
</reference>
<gene>
    <name evidence="2" type="ORF">KF707C_32480</name>
</gene>